<keyword evidence="1" id="KW-0732">Signal</keyword>
<evidence type="ECO:0000313" key="6">
    <source>
        <dbReference type="Proteomes" id="UP000282076"/>
    </source>
</evidence>
<feature type="domain" description="GxGYxYP putative glycoside hydrolase C-terminal" evidence="2">
    <location>
        <begin position="439"/>
        <end position="664"/>
    </location>
</feature>
<protein>
    <submittedName>
        <fullName evidence="5">Uncharacterized protein</fullName>
    </submittedName>
</protein>
<dbReference type="InterPro" id="IPR048309">
    <property type="entry name" value="GxGYxYP_N_3rd"/>
</dbReference>
<dbReference type="AlphaFoldDB" id="A0A494XSV6"/>
<dbReference type="Proteomes" id="UP000282076">
    <property type="component" value="Unassembled WGS sequence"/>
</dbReference>
<evidence type="ECO:0000259" key="3">
    <source>
        <dbReference type="Pfam" id="PF20957"/>
    </source>
</evidence>
<evidence type="ECO:0000313" key="5">
    <source>
        <dbReference type="EMBL" id="RKP52912.1"/>
    </source>
</evidence>
<dbReference type="InterPro" id="IPR048310">
    <property type="entry name" value="GxGYxYP_N_2nd"/>
</dbReference>
<dbReference type="PANTHER" id="PTHR37321:SF1">
    <property type="entry name" value="EXPORTED PROTEIN"/>
    <property type="match status" value="1"/>
</dbReference>
<keyword evidence="6" id="KW-1185">Reference proteome</keyword>
<evidence type="ECO:0000259" key="2">
    <source>
        <dbReference type="Pfam" id="PF14323"/>
    </source>
</evidence>
<dbReference type="EMBL" id="RBZM01000006">
    <property type="protein sequence ID" value="RKP52912.1"/>
    <property type="molecule type" value="Genomic_DNA"/>
</dbReference>
<dbReference type="PANTHER" id="PTHR37321">
    <property type="entry name" value="EXPORTED PROTEIN-RELATED"/>
    <property type="match status" value="1"/>
</dbReference>
<feature type="domain" description="GxGYxYP putative glycoside hydrolase third N-terminal" evidence="4">
    <location>
        <begin position="332"/>
        <end position="419"/>
    </location>
</feature>
<feature type="chain" id="PRO_5019774544" evidence="1">
    <location>
        <begin position="33"/>
        <end position="948"/>
    </location>
</feature>
<dbReference type="Pfam" id="PF20957">
    <property type="entry name" value="GxGYxYP_N_2nd"/>
    <property type="match status" value="1"/>
</dbReference>
<name>A0A494XSV6_9BACL</name>
<sequence length="948" mass="103935">MKSKRMLMMSLIVTLIAATVQFSVSVSHVAAAINWPSNQVLPSFSAPAATLDVMDVTTEFKYQAEGTQVGHGTGRLDGNGWLVQTGIDAPLQHMVYGPYATNIPVGANTAFFDISIDNNTANNAVMVTVDVRDNTNGAILATRDITRQEWTGVYSFQRFELPFNNATAGHALEFRVYWWGGSYIKVDDVGTNPKILGDEAVLFTTLKGLVNKTQPRIYTYDDAVRGEDGKYNWLNSLGIGHTDVTDNYSLITKYKSEIGGIVIYDEAVPDTINLATTFASLNKGIVASPSLVTKLTSAPYSLPILKDFRGMFTTKVQVYQYLYNNYWSLVTHKILAGINPQIKGFLRDYATAVGTAAVWLNPAVPAEDTILRQFLTDMPHDGTGTYMGWWPDEGQGVTRTSEYGVTTIASDFASNLTVFGGTSRTVNVKPLANKPPLRNKIYVSLILSDGDNLQYLEHRFKTPWLWDSANRGTIPLGWTVSPAMLDAMPGVLNYLYNTATPNDNLIGGPTGVGYTYPNLWTNQSYLNNYVALSNDYANRSGLKVITVWNTIVGGINPNVGSSFAAYAPSLLGLTGMQAGGQITQYNNILPTQALNATYCYSQATVISEINGAIAGWSGTAPRFVSIQANPWDVSYQMLVNAVNNFSGNSNIVFVTPDNYFQLMREYNNLPVDPSTVVKTYEAENTSYATSPFNHSVGRADGDAWSANVAQDAADFMLWGPYVTTLPAGQLTATFKMKIDSITGVNDNVVRLDVRDSTTGQDLAAFDVYRNQFKAANTYQDFSLNFTNVTGHQLEFRVGYKAKAKISVDKVTVTTSIGKYEAEGTVVGHATGRAVSDGWQANPTQDTAIHMSYGPYDANLPVGNRKVTFRLKVDNNTLNNLQVAAIDVWDATAGTTVVSQNILRQQFTAANQYQDFSLTFNNTTLNHQLEYRVYYNAVATITLDKITIN</sequence>
<dbReference type="Gene3D" id="3.20.20.490">
    <property type="entry name" value="GxGYxYP glycoside hydrolase, C-terminal domain"/>
    <property type="match status" value="1"/>
</dbReference>
<evidence type="ECO:0000259" key="4">
    <source>
        <dbReference type="Pfam" id="PF20958"/>
    </source>
</evidence>
<dbReference type="OrthoDB" id="3799094at2"/>
<dbReference type="Pfam" id="PF14323">
    <property type="entry name" value="GxGYxYP_C"/>
    <property type="match status" value="1"/>
</dbReference>
<accession>A0A494XSV6</accession>
<reference evidence="5 6" key="1">
    <citation type="submission" date="2018-10" db="EMBL/GenBank/DDBJ databases">
        <title>Cohnella sp. M2MS4P-1, whole genome shotgun sequence.</title>
        <authorList>
            <person name="Tuo L."/>
        </authorList>
    </citation>
    <scope>NUCLEOTIDE SEQUENCE [LARGE SCALE GENOMIC DNA]</scope>
    <source>
        <strain evidence="5 6">M2MS4P-1</strain>
    </source>
</reference>
<evidence type="ECO:0000256" key="1">
    <source>
        <dbReference type="SAM" id="SignalP"/>
    </source>
</evidence>
<organism evidence="5 6">
    <name type="scientific">Cohnella endophytica</name>
    <dbReference type="NCBI Taxonomy" id="2419778"/>
    <lineage>
        <taxon>Bacteria</taxon>
        <taxon>Bacillati</taxon>
        <taxon>Bacillota</taxon>
        <taxon>Bacilli</taxon>
        <taxon>Bacillales</taxon>
        <taxon>Paenibacillaceae</taxon>
        <taxon>Cohnella</taxon>
    </lineage>
</organism>
<dbReference type="InterPro" id="IPR038410">
    <property type="entry name" value="GxGYxYP_C_sf"/>
</dbReference>
<dbReference type="InterPro" id="IPR025832">
    <property type="entry name" value="GxGYxYP_C"/>
</dbReference>
<gene>
    <name evidence="5" type="ORF">D7Z26_14255</name>
</gene>
<dbReference type="Pfam" id="PF20958">
    <property type="entry name" value="GxGYxYP_N_3rd"/>
    <property type="match status" value="1"/>
</dbReference>
<comment type="caution">
    <text evidence="5">The sequence shown here is derived from an EMBL/GenBank/DDBJ whole genome shotgun (WGS) entry which is preliminary data.</text>
</comment>
<proteinExistence type="predicted"/>
<feature type="domain" description="GxGYxYP putative glycoside hydrolase second N-terminal" evidence="3">
    <location>
        <begin position="258"/>
        <end position="328"/>
    </location>
</feature>
<feature type="signal peptide" evidence="1">
    <location>
        <begin position="1"/>
        <end position="32"/>
    </location>
</feature>
<dbReference type="RefSeq" id="WP_120977656.1">
    <property type="nucleotide sequence ID" value="NZ_RBZM01000006.1"/>
</dbReference>